<dbReference type="EMBL" id="MU007087">
    <property type="protein sequence ID" value="KAF2422834.1"/>
    <property type="molecule type" value="Genomic_DNA"/>
</dbReference>
<feature type="compositionally biased region" description="Basic and acidic residues" evidence="1">
    <location>
        <begin position="1"/>
        <end position="14"/>
    </location>
</feature>
<dbReference type="InterPro" id="IPR002575">
    <property type="entry name" value="Aminoglycoside_PTrfase"/>
</dbReference>
<reference evidence="3" key="1">
    <citation type="journal article" date="2020" name="Stud. Mycol.">
        <title>101 Dothideomycetes genomes: a test case for predicting lifestyles and emergence of pathogens.</title>
        <authorList>
            <person name="Haridas S."/>
            <person name="Albert R."/>
            <person name="Binder M."/>
            <person name="Bloem J."/>
            <person name="Labutti K."/>
            <person name="Salamov A."/>
            <person name="Andreopoulos B."/>
            <person name="Baker S."/>
            <person name="Barry K."/>
            <person name="Bills G."/>
            <person name="Bluhm B."/>
            <person name="Cannon C."/>
            <person name="Castanera R."/>
            <person name="Culley D."/>
            <person name="Daum C."/>
            <person name="Ezra D."/>
            <person name="Gonzalez J."/>
            <person name="Henrissat B."/>
            <person name="Kuo A."/>
            <person name="Liang C."/>
            <person name="Lipzen A."/>
            <person name="Lutzoni F."/>
            <person name="Magnuson J."/>
            <person name="Mondo S."/>
            <person name="Nolan M."/>
            <person name="Ohm R."/>
            <person name="Pangilinan J."/>
            <person name="Park H.-J."/>
            <person name="Ramirez L."/>
            <person name="Alfaro M."/>
            <person name="Sun H."/>
            <person name="Tritt A."/>
            <person name="Yoshinaga Y."/>
            <person name="Zwiers L.-H."/>
            <person name="Turgeon B."/>
            <person name="Goodwin S."/>
            <person name="Spatafora J."/>
            <person name="Crous P."/>
            <person name="Grigoriev I."/>
        </authorList>
    </citation>
    <scope>NUCLEOTIDE SEQUENCE</scope>
    <source>
        <strain evidence="3">CBS 130266</strain>
    </source>
</reference>
<protein>
    <recommendedName>
        <fullName evidence="2">Aminoglycoside phosphotransferase domain-containing protein</fullName>
    </recommendedName>
</protein>
<feature type="domain" description="Aminoglycoside phosphotransferase" evidence="2">
    <location>
        <begin position="184"/>
        <end position="360"/>
    </location>
</feature>
<dbReference type="PANTHER" id="PTHR21310:SF58">
    <property type="entry name" value="AMINOGLYCOSIDE PHOSPHOTRANSFERASE DOMAIN-CONTAINING PROTEIN"/>
    <property type="match status" value="1"/>
</dbReference>
<evidence type="ECO:0000256" key="1">
    <source>
        <dbReference type="SAM" id="MobiDB-lite"/>
    </source>
</evidence>
<dbReference type="PANTHER" id="PTHR21310">
    <property type="entry name" value="AMINOGLYCOSIDE PHOSPHOTRANSFERASE-RELATED-RELATED"/>
    <property type="match status" value="1"/>
</dbReference>
<dbReference type="OrthoDB" id="4177236at2759"/>
<dbReference type="InterPro" id="IPR051678">
    <property type="entry name" value="AGP_Transferase"/>
</dbReference>
<feature type="region of interest" description="Disordered" evidence="1">
    <location>
        <begin position="1"/>
        <end position="21"/>
    </location>
</feature>
<dbReference type="SUPFAM" id="SSF56112">
    <property type="entry name" value="Protein kinase-like (PK-like)"/>
    <property type="match status" value="1"/>
</dbReference>
<evidence type="ECO:0000313" key="4">
    <source>
        <dbReference type="Proteomes" id="UP000800235"/>
    </source>
</evidence>
<dbReference type="AlphaFoldDB" id="A0A9P4TUH5"/>
<organism evidence="3 4">
    <name type="scientific">Tothia fuscella</name>
    <dbReference type="NCBI Taxonomy" id="1048955"/>
    <lineage>
        <taxon>Eukaryota</taxon>
        <taxon>Fungi</taxon>
        <taxon>Dikarya</taxon>
        <taxon>Ascomycota</taxon>
        <taxon>Pezizomycotina</taxon>
        <taxon>Dothideomycetes</taxon>
        <taxon>Pleosporomycetidae</taxon>
        <taxon>Venturiales</taxon>
        <taxon>Cylindrosympodiaceae</taxon>
        <taxon>Tothia</taxon>
    </lineage>
</organism>
<name>A0A9P4TUH5_9PEZI</name>
<dbReference type="Pfam" id="PF01636">
    <property type="entry name" value="APH"/>
    <property type="match status" value="1"/>
</dbReference>
<evidence type="ECO:0000259" key="2">
    <source>
        <dbReference type="Pfam" id="PF01636"/>
    </source>
</evidence>
<comment type="caution">
    <text evidence="3">The sequence shown here is derived from an EMBL/GenBank/DDBJ whole genome shotgun (WGS) entry which is preliminary data.</text>
</comment>
<dbReference type="InterPro" id="IPR011009">
    <property type="entry name" value="Kinase-like_dom_sf"/>
</dbReference>
<sequence length="376" mass="42165">MPPKEQRSAKRTRDSTSPPKAVTDAAKFNAIVLKKLQKAFEDDQEVDLISTLPSRYSERLSSRKLSPESDTGQNSILHIGSFPNVLTFCTESHLPFLKNATSQNGPENDIFTSSLGDSFSIVHPLSATLMEFLGTTTGLSQTIAKALRTSQVIWRSPVDEEFMILKLNSTIVIKTIRDNSDLTEYTTLQYLHQFDLDIPAPKPHGVIYMGSILLMFTSLIPGITLEKAWPLLNESGKAHIRDQLDTIFCNLRALPFPNKSQLGGVCQEGCKDLLRHVRRSEGVIQTAQEFEDFKFSRPNFGSYMFIQFLGRLAPAYESEIVFTHGDVRPDNIIVEAGQNGRYSVTGILDWEFSGFYPEYHESTKLTNCLSPNDKSD</sequence>
<proteinExistence type="predicted"/>
<dbReference type="Proteomes" id="UP000800235">
    <property type="component" value="Unassembled WGS sequence"/>
</dbReference>
<accession>A0A9P4TUH5</accession>
<dbReference type="CDD" id="cd05120">
    <property type="entry name" value="APH_ChoK_like"/>
    <property type="match status" value="1"/>
</dbReference>
<evidence type="ECO:0000313" key="3">
    <source>
        <dbReference type="EMBL" id="KAF2422834.1"/>
    </source>
</evidence>
<gene>
    <name evidence="3" type="ORF">EJ08DRAFT_652991</name>
</gene>
<keyword evidence="4" id="KW-1185">Reference proteome</keyword>
<dbReference type="Gene3D" id="3.90.1200.10">
    <property type="match status" value="1"/>
</dbReference>